<dbReference type="Proteomes" id="UP000032233">
    <property type="component" value="Unassembled WGS sequence"/>
</dbReference>
<protein>
    <recommendedName>
        <fullName evidence="3">PilZ domain-containing protein</fullName>
    </recommendedName>
</protein>
<proteinExistence type="predicted"/>
<reference evidence="1 2" key="1">
    <citation type="submission" date="2013-11" db="EMBL/GenBank/DDBJ databases">
        <title>Metagenomic analysis of a methanogenic consortium involved in long chain n-alkane degradation.</title>
        <authorList>
            <person name="Davidova I.A."/>
            <person name="Callaghan A.V."/>
            <person name="Wawrik B."/>
            <person name="Pruitt S."/>
            <person name="Marks C."/>
            <person name="Duncan K.E."/>
            <person name="Suflita J.M."/>
        </authorList>
    </citation>
    <scope>NUCLEOTIDE SEQUENCE [LARGE SCALE GENOMIC DNA]</scope>
    <source>
        <strain evidence="1 2">SPR</strain>
    </source>
</reference>
<dbReference type="AlphaFoldDB" id="A0A0D2JMZ2"/>
<dbReference type="OrthoDB" id="5497376at2"/>
<organism evidence="1 2">
    <name type="scientific">Dethiosulfatarculus sandiegensis</name>
    <dbReference type="NCBI Taxonomy" id="1429043"/>
    <lineage>
        <taxon>Bacteria</taxon>
        <taxon>Pseudomonadati</taxon>
        <taxon>Thermodesulfobacteriota</taxon>
        <taxon>Desulfarculia</taxon>
        <taxon>Desulfarculales</taxon>
        <taxon>Desulfarculaceae</taxon>
        <taxon>Dethiosulfatarculus</taxon>
    </lineage>
</organism>
<name>A0A0D2JMZ2_9BACT</name>
<dbReference type="EMBL" id="AZAC01000078">
    <property type="protein sequence ID" value="KIX10860.1"/>
    <property type="molecule type" value="Genomic_DNA"/>
</dbReference>
<dbReference type="RefSeq" id="WP_044352637.1">
    <property type="nucleotide sequence ID" value="NZ_AZAC01000078.1"/>
</dbReference>
<evidence type="ECO:0000313" key="2">
    <source>
        <dbReference type="Proteomes" id="UP000032233"/>
    </source>
</evidence>
<keyword evidence="2" id="KW-1185">Reference proteome</keyword>
<sequence>MTEPRGRDKRLFKRVKVESFTLPFLATRESDHQVFQYILVDSSQQGAGIAIPRWTLARERLNKDERVNLHVPFRLHEKNRDSGKVAWLAWQKEEETQYLGIHLDRETPAYYPLHLDLVAGEVTLNLQDFQSSDQLLLQVVKDSWLLKKGVLIYLHHLTPYFSRVSQISSEGFQELRTILLDDVHQKVENNYNELGKLYQNLSNSESRSEDLALSLDLEKLRRAVQSEIYLDLFEAALESDLALQQLRAIKTLEGRLYYNYNAIVMLYMKSFLPA</sequence>
<evidence type="ECO:0008006" key="3">
    <source>
        <dbReference type="Google" id="ProtNLM"/>
    </source>
</evidence>
<comment type="caution">
    <text evidence="1">The sequence shown here is derived from an EMBL/GenBank/DDBJ whole genome shotgun (WGS) entry which is preliminary data.</text>
</comment>
<accession>A0A0D2JMZ2</accession>
<evidence type="ECO:0000313" key="1">
    <source>
        <dbReference type="EMBL" id="KIX10860.1"/>
    </source>
</evidence>
<dbReference type="InParanoid" id="A0A0D2JMZ2"/>
<gene>
    <name evidence="1" type="ORF">X474_26765</name>
</gene>